<dbReference type="AlphaFoldDB" id="A0A5B7HTA1"/>
<sequence>MCVCVAGLRSAVLAAGRQRHRWDSQAGADRGRQGEEGEEKEPGREERIVVVVRKTHCGGVVVVRRDVVRCGGAVGPLPHAQGVLRARCRPCGVPEALPGGGEGCEDDQLPDAAPLRVLLPPGTAGRGGGLHWGLGRAWGERRQVVLPMGPAGAHGESERPPGCSGDVSTGVKWWCGGVRVFSVGGEGGGSVVGVCVGCVNGGDWTTPGCLQGGRGVWGSRGQGRDLW</sequence>
<feature type="region of interest" description="Disordered" evidence="1">
    <location>
        <begin position="19"/>
        <end position="44"/>
    </location>
</feature>
<organism evidence="2 3">
    <name type="scientific">Portunus trituberculatus</name>
    <name type="common">Swimming crab</name>
    <name type="synonym">Neptunus trituberculatus</name>
    <dbReference type="NCBI Taxonomy" id="210409"/>
    <lineage>
        <taxon>Eukaryota</taxon>
        <taxon>Metazoa</taxon>
        <taxon>Ecdysozoa</taxon>
        <taxon>Arthropoda</taxon>
        <taxon>Crustacea</taxon>
        <taxon>Multicrustacea</taxon>
        <taxon>Malacostraca</taxon>
        <taxon>Eumalacostraca</taxon>
        <taxon>Eucarida</taxon>
        <taxon>Decapoda</taxon>
        <taxon>Pleocyemata</taxon>
        <taxon>Brachyura</taxon>
        <taxon>Eubrachyura</taxon>
        <taxon>Portunoidea</taxon>
        <taxon>Portunidae</taxon>
        <taxon>Portuninae</taxon>
        <taxon>Portunus</taxon>
    </lineage>
</organism>
<evidence type="ECO:0000313" key="2">
    <source>
        <dbReference type="EMBL" id="MPC72999.1"/>
    </source>
</evidence>
<proteinExistence type="predicted"/>
<keyword evidence="3" id="KW-1185">Reference proteome</keyword>
<gene>
    <name evidence="2" type="ORF">E2C01_067315</name>
</gene>
<dbReference type="EMBL" id="VSRR010035868">
    <property type="protein sequence ID" value="MPC72999.1"/>
    <property type="molecule type" value="Genomic_DNA"/>
</dbReference>
<evidence type="ECO:0000256" key="1">
    <source>
        <dbReference type="SAM" id="MobiDB-lite"/>
    </source>
</evidence>
<reference evidence="2 3" key="1">
    <citation type="submission" date="2019-05" db="EMBL/GenBank/DDBJ databases">
        <title>Another draft genome of Portunus trituberculatus and its Hox gene families provides insights of decapod evolution.</title>
        <authorList>
            <person name="Jeong J.-H."/>
            <person name="Song I."/>
            <person name="Kim S."/>
            <person name="Choi T."/>
            <person name="Kim D."/>
            <person name="Ryu S."/>
            <person name="Kim W."/>
        </authorList>
    </citation>
    <scope>NUCLEOTIDE SEQUENCE [LARGE SCALE GENOMIC DNA]</scope>
    <source>
        <tissue evidence="2">Muscle</tissue>
    </source>
</reference>
<protein>
    <submittedName>
        <fullName evidence="2">Uncharacterized protein</fullName>
    </submittedName>
</protein>
<evidence type="ECO:0000313" key="3">
    <source>
        <dbReference type="Proteomes" id="UP000324222"/>
    </source>
</evidence>
<dbReference type="Proteomes" id="UP000324222">
    <property type="component" value="Unassembled WGS sequence"/>
</dbReference>
<feature type="compositionally biased region" description="Basic and acidic residues" evidence="1">
    <location>
        <begin position="29"/>
        <end position="44"/>
    </location>
</feature>
<accession>A0A5B7HTA1</accession>
<comment type="caution">
    <text evidence="2">The sequence shown here is derived from an EMBL/GenBank/DDBJ whole genome shotgun (WGS) entry which is preliminary data.</text>
</comment>
<name>A0A5B7HTA1_PORTR</name>